<dbReference type="InterPro" id="IPR039697">
    <property type="entry name" value="Alcohol_dehydrogenase_Fe"/>
</dbReference>
<dbReference type="AlphaFoldDB" id="A0A0J6WWD5"/>
<dbReference type="RefSeq" id="WP_048513865.1">
    <property type="nucleotide sequence ID" value="NZ_FUXD01000015.1"/>
</dbReference>
<dbReference type="GO" id="GO:0004022">
    <property type="term" value="F:alcohol dehydrogenase (NAD+) activity"/>
    <property type="evidence" value="ECO:0007669"/>
    <property type="project" value="TreeGrafter"/>
</dbReference>
<evidence type="ECO:0000259" key="3">
    <source>
        <dbReference type="Pfam" id="PF25137"/>
    </source>
</evidence>
<name>A0A0J6WWD5_9FIRM</name>
<dbReference type="OrthoDB" id="9815791at2"/>
<protein>
    <submittedName>
        <fullName evidence="4">Methanol dehydrogenase</fullName>
    </submittedName>
</protein>
<gene>
    <name evidence="4" type="ORF">AB840_05690</name>
</gene>
<dbReference type="SMR" id="A0A0J6WWD5"/>
<feature type="domain" description="Alcohol dehydrogenase iron-type/glycerol dehydrogenase GldA" evidence="2">
    <location>
        <begin position="7"/>
        <end position="174"/>
    </location>
</feature>
<dbReference type="Pfam" id="PF00465">
    <property type="entry name" value="Fe-ADH"/>
    <property type="match status" value="1"/>
</dbReference>
<evidence type="ECO:0000256" key="1">
    <source>
        <dbReference type="ARBA" id="ARBA00023002"/>
    </source>
</evidence>
<comment type="caution">
    <text evidence="4">The sequence shown here is derived from an EMBL/GenBank/DDBJ whole genome shotgun (WGS) entry which is preliminary data.</text>
</comment>
<accession>A0A0J6WWD5</accession>
<evidence type="ECO:0000313" key="4">
    <source>
        <dbReference type="EMBL" id="KMO86909.1"/>
    </source>
</evidence>
<feature type="domain" description="Fe-containing alcohol dehydrogenase-like C-terminal" evidence="3">
    <location>
        <begin position="185"/>
        <end position="369"/>
    </location>
</feature>
<dbReference type="PANTHER" id="PTHR11496">
    <property type="entry name" value="ALCOHOL DEHYDROGENASE"/>
    <property type="match status" value="1"/>
</dbReference>
<dbReference type="FunFam" id="3.40.50.1970:FF:000003">
    <property type="entry name" value="Alcohol dehydrogenase, iron-containing"/>
    <property type="match status" value="1"/>
</dbReference>
<sequence>MWKYEQPVTVEFGNKAVDRIVPLARQEGWQRGIIIATPHVVKNGLTERIMSQSEGRITEVFSHISPNPDVADVDACADEIRRGGNGFVIAIGGGSAMDLAKAAASVCMTDESIRSYHGTGKALPHRHLPFIAVPTTAGTGSEVTSVAVLSDHELKKKVPIVSDNFFPDYAVIDPCLTYDMPPYLTACCGIDVLSHAIEGYWSIHHQPVCDACAVYAADLVFRYLLRAWEDPEDAEAREKMCEASVIAGLAFTLPKTTSSHACSFPLTNLYGIPHGEACGLTLDYFVRINGAAEDGRIKELARRLGFKDAAALADGIGELKQKVRLRRDLKDFHLTSEQMDELVVLSHHPNMGNNPVTVTDDILHELYQSLTGSIQ</sequence>
<dbReference type="InParanoid" id="A0A0J6WWD5"/>
<reference evidence="4 5" key="1">
    <citation type="submission" date="2015-06" db="EMBL/GenBank/DDBJ databases">
        <title>Draft genome sequence of beer spoilage bacterium Megasphaera cerevisiae type strain 20462.</title>
        <authorList>
            <person name="Kutumbaka K."/>
            <person name="Pasmowitz J."/>
            <person name="Mategko J."/>
            <person name="Reyes D."/>
            <person name="Friedrich A."/>
            <person name="Han S."/>
            <person name="Martens-Habbena W."/>
            <person name="Neal-McKinney J."/>
            <person name="Janagama H.K."/>
            <person name="Nadala C."/>
            <person name="Samadpour M."/>
        </authorList>
    </citation>
    <scope>NUCLEOTIDE SEQUENCE [LARGE SCALE GENOMIC DNA]</scope>
    <source>
        <strain evidence="4 5">DSM 20462</strain>
    </source>
</reference>
<evidence type="ECO:0000313" key="5">
    <source>
        <dbReference type="Proteomes" id="UP000036503"/>
    </source>
</evidence>
<dbReference type="InterPro" id="IPR056798">
    <property type="entry name" value="ADH_Fe_C"/>
</dbReference>
<dbReference type="CDD" id="cd08196">
    <property type="entry name" value="Fe-ADH-like"/>
    <property type="match status" value="1"/>
</dbReference>
<dbReference type="PANTHER" id="PTHR11496:SF83">
    <property type="entry name" value="HYDROXYACID-OXOACID TRANSHYDROGENASE, MITOCHONDRIAL"/>
    <property type="match status" value="1"/>
</dbReference>
<keyword evidence="5" id="KW-1185">Reference proteome</keyword>
<evidence type="ECO:0000259" key="2">
    <source>
        <dbReference type="Pfam" id="PF00465"/>
    </source>
</evidence>
<dbReference type="SUPFAM" id="SSF56796">
    <property type="entry name" value="Dehydroquinate synthase-like"/>
    <property type="match status" value="1"/>
</dbReference>
<dbReference type="Proteomes" id="UP000036503">
    <property type="component" value="Unassembled WGS sequence"/>
</dbReference>
<keyword evidence="1" id="KW-0560">Oxidoreductase</keyword>
<proteinExistence type="predicted"/>
<dbReference type="Gene3D" id="1.20.1090.10">
    <property type="entry name" value="Dehydroquinate synthase-like - alpha domain"/>
    <property type="match status" value="1"/>
</dbReference>
<dbReference type="Gene3D" id="3.40.50.1970">
    <property type="match status" value="1"/>
</dbReference>
<dbReference type="InterPro" id="IPR001670">
    <property type="entry name" value="ADH_Fe/GldA"/>
</dbReference>
<dbReference type="EMBL" id="LEKT01000013">
    <property type="protein sequence ID" value="KMO86909.1"/>
    <property type="molecule type" value="Genomic_DNA"/>
</dbReference>
<dbReference type="PATRIC" id="fig|1122219.3.peg.545"/>
<organism evidence="4 5">
    <name type="scientific">Megasphaera cerevisiae DSM 20462</name>
    <dbReference type="NCBI Taxonomy" id="1122219"/>
    <lineage>
        <taxon>Bacteria</taxon>
        <taxon>Bacillati</taxon>
        <taxon>Bacillota</taxon>
        <taxon>Negativicutes</taxon>
        <taxon>Veillonellales</taxon>
        <taxon>Veillonellaceae</taxon>
        <taxon>Megasphaera</taxon>
    </lineage>
</organism>
<dbReference type="GO" id="GO:0046872">
    <property type="term" value="F:metal ion binding"/>
    <property type="evidence" value="ECO:0007669"/>
    <property type="project" value="InterPro"/>
</dbReference>
<dbReference type="Pfam" id="PF25137">
    <property type="entry name" value="ADH_Fe_C"/>
    <property type="match status" value="1"/>
</dbReference>